<feature type="signal peptide" evidence="2">
    <location>
        <begin position="1"/>
        <end position="21"/>
    </location>
</feature>
<dbReference type="InterPro" id="IPR021658">
    <property type="entry name" value="DUF3251"/>
</dbReference>
<evidence type="ECO:0000313" key="5">
    <source>
        <dbReference type="Proteomes" id="UP000239197"/>
    </source>
</evidence>
<dbReference type="InterPro" id="IPR037125">
    <property type="entry name" value="YajI-like_sf"/>
</dbReference>
<feature type="chain" id="PRO_5014623455" description="DUF3251 domain-containing protein" evidence="2">
    <location>
        <begin position="22"/>
        <end position="191"/>
    </location>
</feature>
<accession>A0A2L1URU8</accession>
<dbReference type="NCBIfam" id="NF008575">
    <property type="entry name" value="PRK11530.1"/>
    <property type="match status" value="1"/>
</dbReference>
<feature type="domain" description="DUF3251" evidence="3">
    <location>
        <begin position="20"/>
        <end position="175"/>
    </location>
</feature>
<protein>
    <recommendedName>
        <fullName evidence="3">DUF3251 domain-containing protein</fullName>
    </recommendedName>
</protein>
<evidence type="ECO:0000256" key="2">
    <source>
        <dbReference type="SAM" id="SignalP"/>
    </source>
</evidence>
<dbReference type="PROSITE" id="PS51257">
    <property type="entry name" value="PROKAR_LIPOPROTEIN"/>
    <property type="match status" value="1"/>
</dbReference>
<evidence type="ECO:0000313" key="4">
    <source>
        <dbReference type="EMBL" id="AVF35604.1"/>
    </source>
</evidence>
<dbReference type="Pfam" id="PF11622">
    <property type="entry name" value="DUF3251"/>
    <property type="match status" value="1"/>
</dbReference>
<name>A0A2L1URU8_9GAMM</name>
<sequence length="191" mass="20358">MTKPPRLLLACATLLSLSGCAQQNPNLPELKAELVQLNQKLSRLTVLATALEQQTTLNRQSTNGVYLLPAAKSTALVETEIGELSLELTRIAPDASGVQAVLEIKNNAGQPLPAFTATLNWGQLDPVTGKPLTVDMQTQTITVEPDLLPGPVKTVDVKLDQVTVETLGFVHLHNFVATQKPAQATAPVPAK</sequence>
<dbReference type="Proteomes" id="UP000239197">
    <property type="component" value="Chromosome"/>
</dbReference>
<dbReference type="Gene3D" id="2.60.40.1620">
    <property type="entry name" value="Lipoprotein YajI-like"/>
    <property type="match status" value="1"/>
</dbReference>
<dbReference type="KEGG" id="rox:BV494_11995"/>
<evidence type="ECO:0000256" key="1">
    <source>
        <dbReference type="SAM" id="Coils"/>
    </source>
</evidence>
<keyword evidence="5" id="KW-1185">Reference proteome</keyword>
<gene>
    <name evidence="4" type="ORF">BV494_11995</name>
</gene>
<dbReference type="OrthoDB" id="6504692at2"/>
<dbReference type="AlphaFoldDB" id="A0A2L1URU8"/>
<dbReference type="RefSeq" id="WP_104923088.1">
    <property type="nucleotide sequence ID" value="NZ_CP019062.1"/>
</dbReference>
<keyword evidence="1" id="KW-0175">Coiled coil</keyword>
<organism evidence="4 5">
    <name type="scientific">Rahnella sikkimica</name>
    <dbReference type="NCBI Taxonomy" id="1805933"/>
    <lineage>
        <taxon>Bacteria</taxon>
        <taxon>Pseudomonadati</taxon>
        <taxon>Pseudomonadota</taxon>
        <taxon>Gammaproteobacteria</taxon>
        <taxon>Enterobacterales</taxon>
        <taxon>Yersiniaceae</taxon>
        <taxon>Rahnella</taxon>
    </lineage>
</organism>
<evidence type="ECO:0000259" key="3">
    <source>
        <dbReference type="Pfam" id="PF11622"/>
    </source>
</evidence>
<proteinExistence type="predicted"/>
<reference evidence="5" key="1">
    <citation type="submission" date="2017-01" db="EMBL/GenBank/DDBJ databases">
        <title>Genome sequence of Rouxiella sp. ERMR1:05.</title>
        <authorList>
            <person name="Kumar R."/>
            <person name="Singh D."/>
            <person name="Kumar S."/>
        </authorList>
    </citation>
    <scope>NUCLEOTIDE SEQUENCE [LARGE SCALE GENOMIC DNA]</scope>
    <source>
        <strain evidence="5">ERMR1:05</strain>
    </source>
</reference>
<keyword evidence="2" id="KW-0732">Signal</keyword>
<feature type="coiled-coil region" evidence="1">
    <location>
        <begin position="27"/>
        <end position="54"/>
    </location>
</feature>
<dbReference type="EMBL" id="CP019062">
    <property type="protein sequence ID" value="AVF35604.1"/>
    <property type="molecule type" value="Genomic_DNA"/>
</dbReference>